<dbReference type="Gene3D" id="1.50.10.20">
    <property type="match status" value="1"/>
</dbReference>
<comment type="similarity">
    <text evidence="1">Belongs to the protease inhibitor I39 (alpha-2-macroglobulin) family. Bacterial alpha-2-macroglobulin subfamily.</text>
</comment>
<evidence type="ECO:0000313" key="6">
    <source>
        <dbReference type="EMBL" id="HIX20041.1"/>
    </source>
</evidence>
<reference evidence="6" key="1">
    <citation type="journal article" date="2021" name="PeerJ">
        <title>Extensive microbial diversity within the chicken gut microbiome revealed by metagenomics and culture.</title>
        <authorList>
            <person name="Gilroy R."/>
            <person name="Ravi A."/>
            <person name="Getino M."/>
            <person name="Pursley I."/>
            <person name="Horton D.L."/>
            <person name="Alikhan N.F."/>
            <person name="Baker D."/>
            <person name="Gharbi K."/>
            <person name="Hall N."/>
            <person name="Watson M."/>
            <person name="Adriaenssens E.M."/>
            <person name="Foster-Nyarko E."/>
            <person name="Jarju S."/>
            <person name="Secka A."/>
            <person name="Antonio M."/>
            <person name="Oren A."/>
            <person name="Chaudhuri R.R."/>
            <person name="La Ragione R."/>
            <person name="Hildebrand F."/>
            <person name="Pallen M.J."/>
        </authorList>
    </citation>
    <scope>NUCLEOTIDE SEQUENCE</scope>
    <source>
        <strain evidence="6">14975</strain>
    </source>
</reference>
<dbReference type="EMBL" id="DXFQ01000096">
    <property type="protein sequence ID" value="HIX20041.1"/>
    <property type="molecule type" value="Genomic_DNA"/>
</dbReference>
<dbReference type="SUPFAM" id="SSF48239">
    <property type="entry name" value="Terpenoid cyclases/Protein prenyltransferases"/>
    <property type="match status" value="1"/>
</dbReference>
<dbReference type="GO" id="GO:0004866">
    <property type="term" value="F:endopeptidase inhibitor activity"/>
    <property type="evidence" value="ECO:0007669"/>
    <property type="project" value="InterPro"/>
</dbReference>
<dbReference type="InterPro" id="IPR002890">
    <property type="entry name" value="MG2"/>
</dbReference>
<evidence type="ECO:0000256" key="3">
    <source>
        <dbReference type="SAM" id="SignalP"/>
    </source>
</evidence>
<accession>A0A9D1VBE8</accession>
<sequence length="2035" mass="223581">MKSPLLLTTALISGAALSYAQAPAPATPAPSSASDAVAPDQAQGPAKPASPGALTEKQLLCRASTSYRYDPDSGERQQVCHVTFPAPATDDDCVGADATPAVDIENGSLLSAIWLSRTSLQAIVKAPSAPDVATLNINPDFRGPKGEVFRMQPLRVGGEGISGIIALHERGAHQPVFVYSWSNDADEVELLAKNIHRMVCRTDEETPRDLPVHVRPATRGDVLRSWDMLTERSYAFESCDRALFAAGAADEELRGLWIVDLPDGVTDTCMLVIPNAGSFGSRTGSYEDTECIVRNCASDFSWLSNRRLSPGEYEVELLVSSGVEPEKLESEISRLKWSIGLTDEDETQEMVYRDGAFRAVVAGQEITLRPDFAATREAQVNRPMPDGSVGKLCTRLIFKVGPVSRHLTLAAGADGSYVRSFNATAHETILRPRTPRIRANATLGTLTPNAQGDPKLSCLVENIDRLNVRVIKLDSSPQNAVRVMRAYRNYYSSLNDGEPNSEAARLRRYDQSIVPTELLPGQIATAEKHLSTTFGKAEMSLRDLFADAAPGDLYFVEFRGDAASDGDPENEGDKALTQGMVQLTNLGLMWKNWPGHLMVYAYRLSDGKPLQEGTLRLLDAEGNSLSEHTIRNGVAEVELNTTPSYLQVSCGRDSYVTDYSSNADRDWNAMASENLISDYRIFSEIDEEKVALQPPPITKVFAFTDRRAYRPGEMIHMRGYVRDRKVNELSVPKIKAVTIRLAKDGVVREVKAQVEEGGAFNADFPASDSPGLMSYEINVEYEGDADNSSELMKLAAHYVNPKGSLERLRRQLLETVRCESGWIDVKEFRRNEFEIESELKVDDALRLVSVSGKATNYNTTPVAGGRASWLLSYRYRNFYPADFRHYRFGDYSSGSCDAGYCETYYGISRYSIEHGGTLETKTELDDNGCGDVKFTLPATDRLISITSELSVSNGNRQVLTAECRGVMHPSSLYVGLREGARIVRVGEGIPVHCLLVDTEGKAWKGEPIIGSISVKRESFSPYRIGNRFLGQVRRVKLSEDLVKDQPVKLSGEQKEQPDFVVETPRSGIYLVTVKGTDAQGRPFRSVMRYSVYGDGECPWYYDRADEMNLFAESDLYKAGETAKLLFEGPSQGELFVTVEREGVLRSFRQKITPENPVIELPLKAEDAPGVRVTALLVQGAETMPSENGTANIVSASCELVVLPVDRILDVELTPPSHPLLPDEECNISGVVKDASGQAVPNAAVTLYAVDEGTLQVHGYSLPDPQSFFCSNPRFLVETRNSRNQLIGEALSHYDYGNKGVFIGGGDAIAALDDGRIEAAKKIRIRENFTPCALWLGSIRTDQQGQFSATYRNPDTLTRYRVFAVAASGADQFGRTTSAYEVNQPVMLEPQVPMAAAQGDKLYLPVTVSMLPDQIPGLSDDATVRFRLTAESGNAVAEETAHTVELTGNKPVTVTMPVHLPQTGTAALTWTVQPADEEEQRLGEQAKRMRDAVKLSFPVEPARPWLREYFTTSMQPGMVLRPQDFVTLKFKPGTNMKIHFSTHPLAAAAGSLDYLFRYPYGCTEQLSSALLPWLLADDLKDLPGFSLPEGDKPDKVIAKTLAKIRERRVTPGRVSGFRYWEGSRGASAEFTPYVLMVLQVAEKHGYRMNDLEKSMLDSLGLAVRGSDAKGNMISLLPLALSGKLSSSKLDEVLKTHQAMQEDAIWMAACAAAIIGDPRAASLADRARAAHDKPEIAPGVKGRVTPTVEQLRLRVPCEVLSLLYRHYSNPDDAALLTDAATVLRERSRGYMSTWECGWNCILIDALLDHQRALSAKSAASAAQTNGGGAALNGQQLRPGELLSVDASLYLSEGDYKAEGGTVYAYGTAEGYMADEQPDQPIDHGFATTRSYEVLQEDGSWKPTLQFRVGDIVRISIRCRYTGEAPARYVAIEDRLPAVMEAVDQSSPTQALPAHIMNKARRNLGWYAPYSVSSSEIGKDRMRFYVDKWGESDVTIRYVARVVRAGEVTAPAAKAEMMYSPQFYGLSTPEKLSVEPVK</sequence>
<protein>
    <recommendedName>
        <fullName evidence="8">Alpha-2-macroglobulin</fullName>
    </recommendedName>
</protein>
<evidence type="ECO:0000259" key="5">
    <source>
        <dbReference type="SMART" id="SM01360"/>
    </source>
</evidence>
<dbReference type="InterPro" id="IPR001599">
    <property type="entry name" value="Macroglobln_a2"/>
</dbReference>
<feature type="signal peptide" evidence="3">
    <location>
        <begin position="1"/>
        <end position="20"/>
    </location>
</feature>
<dbReference type="Pfam" id="PF07703">
    <property type="entry name" value="A2M_BRD"/>
    <property type="match status" value="1"/>
</dbReference>
<feature type="region of interest" description="Disordered" evidence="2">
    <location>
        <begin position="22"/>
        <end position="53"/>
    </location>
</feature>
<name>A0A9D1VBE8_9BACT</name>
<evidence type="ECO:0008006" key="8">
    <source>
        <dbReference type="Google" id="ProtNLM"/>
    </source>
</evidence>
<dbReference type="SMART" id="SM01359">
    <property type="entry name" value="A2M_N_2"/>
    <property type="match status" value="1"/>
</dbReference>
<dbReference type="Pfam" id="PF00207">
    <property type="entry name" value="A2M"/>
    <property type="match status" value="1"/>
</dbReference>
<feature type="domain" description="Alpha-2-macroglobulin" evidence="5">
    <location>
        <begin position="1331"/>
        <end position="1427"/>
    </location>
</feature>
<evidence type="ECO:0000313" key="7">
    <source>
        <dbReference type="Proteomes" id="UP000823964"/>
    </source>
</evidence>
<dbReference type="Proteomes" id="UP000823964">
    <property type="component" value="Unassembled WGS sequence"/>
</dbReference>
<feature type="domain" description="Alpha-2-macroglobulin bait region" evidence="4">
    <location>
        <begin position="1107"/>
        <end position="1256"/>
    </location>
</feature>
<dbReference type="PANTHER" id="PTHR40094:SF1">
    <property type="entry name" value="UBIQUITIN DOMAIN-CONTAINING PROTEIN"/>
    <property type="match status" value="1"/>
</dbReference>
<dbReference type="InterPro" id="IPR008969">
    <property type="entry name" value="CarboxyPept-like_regulatory"/>
</dbReference>
<dbReference type="SUPFAM" id="SSF49464">
    <property type="entry name" value="Carboxypeptidase regulatory domain-like"/>
    <property type="match status" value="1"/>
</dbReference>
<comment type="caution">
    <text evidence="6">The sequence shown here is derived from an EMBL/GenBank/DDBJ whole genome shotgun (WGS) entry which is preliminary data.</text>
</comment>
<proteinExistence type="inferred from homology"/>
<evidence type="ECO:0000256" key="2">
    <source>
        <dbReference type="SAM" id="MobiDB-lite"/>
    </source>
</evidence>
<dbReference type="InterPro" id="IPR051802">
    <property type="entry name" value="YfhM-like"/>
</dbReference>
<dbReference type="InterPro" id="IPR041246">
    <property type="entry name" value="Bact_MG10"/>
</dbReference>
<organism evidence="6 7">
    <name type="scientific">Candidatus Akkermansia intestinigallinarum</name>
    <dbReference type="NCBI Taxonomy" id="2838431"/>
    <lineage>
        <taxon>Bacteria</taxon>
        <taxon>Pseudomonadati</taxon>
        <taxon>Verrucomicrobiota</taxon>
        <taxon>Verrucomicrobiia</taxon>
        <taxon>Verrucomicrobiales</taxon>
        <taxon>Akkermansiaceae</taxon>
        <taxon>Akkermansia</taxon>
    </lineage>
</organism>
<dbReference type="InterPro" id="IPR011625">
    <property type="entry name" value="A2M_N_BRD"/>
</dbReference>
<feature type="compositionally biased region" description="Low complexity" evidence="2">
    <location>
        <begin position="22"/>
        <end position="43"/>
    </location>
</feature>
<gene>
    <name evidence="6" type="ORF">H9862_05490</name>
</gene>
<reference evidence="6" key="2">
    <citation type="submission" date="2021-04" db="EMBL/GenBank/DDBJ databases">
        <authorList>
            <person name="Gilroy R."/>
        </authorList>
    </citation>
    <scope>NUCLEOTIDE SEQUENCE</scope>
    <source>
        <strain evidence="6">14975</strain>
    </source>
</reference>
<dbReference type="PANTHER" id="PTHR40094">
    <property type="entry name" value="ALPHA-2-MACROGLOBULIN HOMOLOG"/>
    <property type="match status" value="1"/>
</dbReference>
<evidence type="ECO:0000259" key="4">
    <source>
        <dbReference type="SMART" id="SM01359"/>
    </source>
</evidence>
<dbReference type="Gene3D" id="2.60.40.1930">
    <property type="match status" value="1"/>
</dbReference>
<keyword evidence="3" id="KW-0732">Signal</keyword>
<dbReference type="Pfam" id="PF17973">
    <property type="entry name" value="bMG10"/>
    <property type="match status" value="1"/>
</dbReference>
<dbReference type="InterPro" id="IPR008930">
    <property type="entry name" value="Terpenoid_cyclase/PrenylTrfase"/>
</dbReference>
<dbReference type="InterPro" id="IPR047565">
    <property type="entry name" value="Alpha-macroglob_thiol-ester_cl"/>
</dbReference>
<dbReference type="Pfam" id="PF01835">
    <property type="entry name" value="MG2"/>
    <property type="match status" value="1"/>
</dbReference>
<evidence type="ECO:0000256" key="1">
    <source>
        <dbReference type="ARBA" id="ARBA00010556"/>
    </source>
</evidence>
<feature type="chain" id="PRO_5039434819" description="Alpha-2-macroglobulin" evidence="3">
    <location>
        <begin position="21"/>
        <end position="2035"/>
    </location>
</feature>
<dbReference type="SMART" id="SM01360">
    <property type="entry name" value="A2M"/>
    <property type="match status" value="1"/>
</dbReference>
<dbReference type="SMART" id="SM01419">
    <property type="entry name" value="Thiol-ester_cl"/>
    <property type="match status" value="1"/>
</dbReference>